<dbReference type="AlphaFoldDB" id="A0A0R2SDY4"/>
<keyword evidence="1" id="KW-0479">Metal-binding</keyword>
<protein>
    <recommendedName>
        <fullName evidence="5">4Fe-4S ferredoxin-type domain-containing protein</fullName>
    </recommendedName>
</protein>
<evidence type="ECO:0000256" key="2">
    <source>
        <dbReference type="ARBA" id="ARBA00023004"/>
    </source>
</evidence>
<name>A0A0R2SDY4_9GAMM</name>
<feature type="domain" description="4Fe-4S ferredoxin-type" evidence="5">
    <location>
        <begin position="80"/>
        <end position="103"/>
    </location>
</feature>
<dbReference type="Proteomes" id="UP000051934">
    <property type="component" value="Unassembled WGS sequence"/>
</dbReference>
<keyword evidence="2" id="KW-0408">Iron</keyword>
<evidence type="ECO:0000256" key="4">
    <source>
        <dbReference type="SAM" id="MobiDB-lite"/>
    </source>
</evidence>
<sequence>MSVKTSFIQRAKILLFTRVASSADQSQSIDSNTGGGECTSCQLCVISCPEKLDPSKLIALVSLASRPTLTSITQAEKVDDLIANNLAACTACGICTEVCPSNVALAPLLARGRELVSAEERERHYSEHWKARFLARQSRIATTTLSRKAKAEMRAEKKPASYIKPEISENQRQEVADAKANNQASIDNNSPFSRATAQDDIAAAVARVKAKREAKLAAATRTTRGDSE</sequence>
<dbReference type="PROSITE" id="PS51379">
    <property type="entry name" value="4FE4S_FER_2"/>
    <property type="match status" value="1"/>
</dbReference>
<accession>A0A0R2SDY4</accession>
<comment type="caution">
    <text evidence="6">The sequence shown here is derived from an EMBL/GenBank/DDBJ whole genome shotgun (WGS) entry which is preliminary data.</text>
</comment>
<evidence type="ECO:0000313" key="7">
    <source>
        <dbReference type="Proteomes" id="UP000051934"/>
    </source>
</evidence>
<dbReference type="InterPro" id="IPR017896">
    <property type="entry name" value="4Fe4S_Fe-S-bd"/>
</dbReference>
<reference evidence="6 7" key="1">
    <citation type="submission" date="2015-10" db="EMBL/GenBank/DDBJ databases">
        <title>Metagenome-Assembled Genomes uncover a global brackish microbiome.</title>
        <authorList>
            <person name="Hugerth L.W."/>
            <person name="Larsson J."/>
            <person name="Alneberg J."/>
            <person name="Lindh M.V."/>
            <person name="Legrand C."/>
            <person name="Pinhassi J."/>
            <person name="Andersson A.F."/>
        </authorList>
    </citation>
    <scope>NUCLEOTIDE SEQUENCE [LARGE SCALE GENOMIC DNA]</scope>
    <source>
        <strain evidence="6">BACL4 MAG-120507-bin80</strain>
    </source>
</reference>
<dbReference type="InterPro" id="IPR009051">
    <property type="entry name" value="Helical_ferredxn"/>
</dbReference>
<organism evidence="6 7">
    <name type="scientific">OM182 bacterium BACL3 MAG-120507-bin80</name>
    <dbReference type="NCBI Taxonomy" id="1655577"/>
    <lineage>
        <taxon>Bacteria</taxon>
        <taxon>Pseudomonadati</taxon>
        <taxon>Pseudomonadota</taxon>
        <taxon>Gammaproteobacteria</taxon>
        <taxon>OMG group</taxon>
        <taxon>OM182 clade</taxon>
    </lineage>
</organism>
<dbReference type="Gene3D" id="1.10.1060.10">
    <property type="entry name" value="Alpha-helical ferredoxin"/>
    <property type="match status" value="1"/>
</dbReference>
<dbReference type="GO" id="GO:0051539">
    <property type="term" value="F:4 iron, 4 sulfur cluster binding"/>
    <property type="evidence" value="ECO:0007669"/>
    <property type="project" value="InterPro"/>
</dbReference>
<proteinExistence type="predicted"/>
<gene>
    <name evidence="6" type="ORF">ABR69_05630</name>
</gene>
<dbReference type="InterPro" id="IPR010208">
    <property type="entry name" value="Ion_transpt_RnfC/RsxC"/>
</dbReference>
<dbReference type="GO" id="GO:0046872">
    <property type="term" value="F:metal ion binding"/>
    <property type="evidence" value="ECO:0007669"/>
    <property type="project" value="UniProtKB-KW"/>
</dbReference>
<dbReference type="PANTHER" id="PTHR43034">
    <property type="entry name" value="ION-TRANSLOCATING OXIDOREDUCTASE COMPLEX SUBUNIT C"/>
    <property type="match status" value="1"/>
</dbReference>
<evidence type="ECO:0000256" key="1">
    <source>
        <dbReference type="ARBA" id="ARBA00022723"/>
    </source>
</evidence>
<dbReference type="PANTHER" id="PTHR43034:SF2">
    <property type="entry name" value="ION-TRANSLOCATING OXIDOREDUCTASE COMPLEX SUBUNIT C"/>
    <property type="match status" value="1"/>
</dbReference>
<evidence type="ECO:0000313" key="6">
    <source>
        <dbReference type="EMBL" id="KRO73052.1"/>
    </source>
</evidence>
<keyword evidence="3" id="KW-0411">Iron-sulfur</keyword>
<dbReference type="SUPFAM" id="SSF46548">
    <property type="entry name" value="alpha-helical ferredoxin"/>
    <property type="match status" value="1"/>
</dbReference>
<dbReference type="InterPro" id="IPR017900">
    <property type="entry name" value="4Fe4S_Fe_S_CS"/>
</dbReference>
<feature type="region of interest" description="Disordered" evidence="4">
    <location>
        <begin position="163"/>
        <end position="194"/>
    </location>
</feature>
<feature type="compositionally biased region" description="Polar residues" evidence="4">
    <location>
        <begin position="180"/>
        <end position="193"/>
    </location>
</feature>
<dbReference type="GO" id="GO:0016020">
    <property type="term" value="C:membrane"/>
    <property type="evidence" value="ECO:0007669"/>
    <property type="project" value="InterPro"/>
</dbReference>
<dbReference type="EMBL" id="LIBB01000032">
    <property type="protein sequence ID" value="KRO73052.1"/>
    <property type="molecule type" value="Genomic_DNA"/>
</dbReference>
<feature type="compositionally biased region" description="Basic and acidic residues" evidence="4">
    <location>
        <begin position="166"/>
        <end position="177"/>
    </location>
</feature>
<evidence type="ECO:0000259" key="5">
    <source>
        <dbReference type="PROSITE" id="PS51379"/>
    </source>
</evidence>
<dbReference type="PROSITE" id="PS00198">
    <property type="entry name" value="4FE4S_FER_1"/>
    <property type="match status" value="1"/>
</dbReference>
<evidence type="ECO:0000256" key="3">
    <source>
        <dbReference type="ARBA" id="ARBA00023014"/>
    </source>
</evidence>
<dbReference type="GO" id="GO:0009055">
    <property type="term" value="F:electron transfer activity"/>
    <property type="evidence" value="ECO:0007669"/>
    <property type="project" value="InterPro"/>
</dbReference>